<evidence type="ECO:0000259" key="9">
    <source>
        <dbReference type="Pfam" id="PF13231"/>
    </source>
</evidence>
<dbReference type="GO" id="GO:0010041">
    <property type="term" value="P:response to iron(III) ion"/>
    <property type="evidence" value="ECO:0007669"/>
    <property type="project" value="TreeGrafter"/>
</dbReference>
<dbReference type="GO" id="GO:0005886">
    <property type="term" value="C:plasma membrane"/>
    <property type="evidence" value="ECO:0007669"/>
    <property type="project" value="UniProtKB-SubCell"/>
</dbReference>
<dbReference type="GO" id="GO:0009103">
    <property type="term" value="P:lipopolysaccharide biosynthetic process"/>
    <property type="evidence" value="ECO:0007669"/>
    <property type="project" value="UniProtKB-ARBA"/>
</dbReference>
<feature type="transmembrane region" description="Helical" evidence="8">
    <location>
        <begin position="291"/>
        <end position="310"/>
    </location>
</feature>
<keyword evidence="7 8" id="KW-0472">Membrane</keyword>
<reference evidence="10 11" key="1">
    <citation type="submission" date="2019-02" db="EMBL/GenBank/DDBJ databases">
        <title>Arundinibacter roseus gen. nov., sp. nov., a new member of the family Cytophagaceae.</title>
        <authorList>
            <person name="Szuroczki S."/>
            <person name="Khayer B."/>
            <person name="Sproer C."/>
            <person name="Toumi M."/>
            <person name="Szabo A."/>
            <person name="Felfoldi T."/>
            <person name="Schumann P."/>
            <person name="Toth E."/>
        </authorList>
    </citation>
    <scope>NUCLEOTIDE SEQUENCE [LARGE SCALE GENOMIC DNA]</scope>
    <source>
        <strain evidence="10 11">DMA-k-7a</strain>
    </source>
</reference>
<keyword evidence="2" id="KW-1003">Cell membrane</keyword>
<gene>
    <name evidence="10" type="ORF">EZE20_01045</name>
</gene>
<dbReference type="InterPro" id="IPR038731">
    <property type="entry name" value="RgtA/B/C-like"/>
</dbReference>
<accession>A0A4V2XAT8</accession>
<keyword evidence="3" id="KW-0328">Glycosyltransferase</keyword>
<feature type="transmembrane region" description="Helical" evidence="8">
    <location>
        <begin position="115"/>
        <end position="143"/>
    </location>
</feature>
<comment type="caution">
    <text evidence="10">The sequence shown here is derived from an EMBL/GenBank/DDBJ whole genome shotgun (WGS) entry which is preliminary data.</text>
</comment>
<feature type="transmembrane region" description="Helical" evidence="8">
    <location>
        <begin position="206"/>
        <end position="225"/>
    </location>
</feature>
<feature type="domain" description="Glycosyltransferase RgtA/B/C/D-like" evidence="9">
    <location>
        <begin position="62"/>
        <end position="222"/>
    </location>
</feature>
<dbReference type="OrthoDB" id="9792789at2"/>
<dbReference type="EMBL" id="SMJU01000001">
    <property type="protein sequence ID" value="TDB68955.1"/>
    <property type="molecule type" value="Genomic_DNA"/>
</dbReference>
<name>A0A4V2XAT8_9BACT</name>
<evidence type="ECO:0000256" key="8">
    <source>
        <dbReference type="SAM" id="Phobius"/>
    </source>
</evidence>
<evidence type="ECO:0000256" key="7">
    <source>
        <dbReference type="ARBA" id="ARBA00023136"/>
    </source>
</evidence>
<evidence type="ECO:0000313" key="11">
    <source>
        <dbReference type="Proteomes" id="UP000295706"/>
    </source>
</evidence>
<sequence length="529" mass="60345">MLLTDKNQQIVLWILMLFGFGWGLSNAPLFDEDEGFFAEGTREMVLRQDFISTYINQEARYDKPPLTNWLQYAATQLLGWTEAAMRLPSALAAIAWMWTIYFFTKRKLNHQTAWYAALFATCALQVTIIGKAALADALLNAALAGAMFCLFELLAAPHRQLNYILLFYFLTGLGFLTKGPIAVLVPGAVTILYLLRWRTWKPLLRLLHPGGIALFLLVATPWYVLQYQKNGDEFLQGFFMNHNLNRFQTAFEGHYGGILYFVPILLVGLLPFTGLMLRALGKARFLWYDRYFSFLLLWFAFVFVFFSLSGTKLHHYIIYGYSPLFVLGGWYASQSRRPVGVGPLMSLLIVLTVIPFILPAGIPYVNDEYAVEVMRGAAEQFDVWYVLTMVFLLLLLGLTGFKTSWPPQLRLGLMGVVLLVTVNILWMPRLGALLQEPVKEAALIAKTLPNELLVVNDHYTPSFHFYSGRFAQERESRPGDLVFTKKHRLKSFQTMDVLYEKYGLVLARIPQNVSSETNHEEKSTLDGRE</sequence>
<dbReference type="AlphaFoldDB" id="A0A4V2XAT8"/>
<protein>
    <submittedName>
        <fullName evidence="10">Glycosyltransferase family 39 protein</fullName>
    </submittedName>
</protein>
<feature type="transmembrane region" description="Helical" evidence="8">
    <location>
        <begin position="316"/>
        <end position="332"/>
    </location>
</feature>
<feature type="transmembrane region" description="Helical" evidence="8">
    <location>
        <begin position="258"/>
        <end position="279"/>
    </location>
</feature>
<dbReference type="RefSeq" id="WP_132113568.1">
    <property type="nucleotide sequence ID" value="NZ_SMJU01000001.1"/>
</dbReference>
<dbReference type="PANTHER" id="PTHR33908:SF3">
    <property type="entry name" value="UNDECAPRENYL PHOSPHATE-ALPHA-4-AMINO-4-DEOXY-L-ARABINOSE ARABINOSYL TRANSFERASE"/>
    <property type="match status" value="1"/>
</dbReference>
<evidence type="ECO:0000256" key="5">
    <source>
        <dbReference type="ARBA" id="ARBA00022692"/>
    </source>
</evidence>
<keyword evidence="5 8" id="KW-0812">Transmembrane</keyword>
<dbReference type="InterPro" id="IPR050297">
    <property type="entry name" value="LipidA_mod_glycosyltrf_83"/>
</dbReference>
<feature type="transmembrane region" description="Helical" evidence="8">
    <location>
        <begin position="163"/>
        <end position="194"/>
    </location>
</feature>
<keyword evidence="6 8" id="KW-1133">Transmembrane helix</keyword>
<evidence type="ECO:0000256" key="4">
    <source>
        <dbReference type="ARBA" id="ARBA00022679"/>
    </source>
</evidence>
<evidence type="ECO:0000256" key="2">
    <source>
        <dbReference type="ARBA" id="ARBA00022475"/>
    </source>
</evidence>
<keyword evidence="4 10" id="KW-0808">Transferase</keyword>
<evidence type="ECO:0000256" key="6">
    <source>
        <dbReference type="ARBA" id="ARBA00022989"/>
    </source>
</evidence>
<evidence type="ECO:0000256" key="3">
    <source>
        <dbReference type="ARBA" id="ARBA00022676"/>
    </source>
</evidence>
<keyword evidence="11" id="KW-1185">Reference proteome</keyword>
<feature type="transmembrane region" description="Helical" evidence="8">
    <location>
        <begin position="344"/>
        <end position="363"/>
    </location>
</feature>
<proteinExistence type="predicted"/>
<dbReference type="Proteomes" id="UP000295706">
    <property type="component" value="Unassembled WGS sequence"/>
</dbReference>
<comment type="subcellular location">
    <subcellularLocation>
        <location evidence="1">Cell membrane</location>
        <topology evidence="1">Multi-pass membrane protein</topology>
    </subcellularLocation>
</comment>
<evidence type="ECO:0000313" key="10">
    <source>
        <dbReference type="EMBL" id="TDB68955.1"/>
    </source>
</evidence>
<feature type="transmembrane region" description="Helical" evidence="8">
    <location>
        <begin position="408"/>
        <end position="427"/>
    </location>
</feature>
<feature type="transmembrane region" description="Helical" evidence="8">
    <location>
        <begin position="12"/>
        <end position="30"/>
    </location>
</feature>
<dbReference type="GO" id="GO:0016763">
    <property type="term" value="F:pentosyltransferase activity"/>
    <property type="evidence" value="ECO:0007669"/>
    <property type="project" value="TreeGrafter"/>
</dbReference>
<feature type="transmembrane region" description="Helical" evidence="8">
    <location>
        <begin position="83"/>
        <end position="103"/>
    </location>
</feature>
<dbReference type="Pfam" id="PF13231">
    <property type="entry name" value="PMT_2"/>
    <property type="match status" value="1"/>
</dbReference>
<organism evidence="10 11">
    <name type="scientific">Arundinibacter roseus</name>
    <dbReference type="NCBI Taxonomy" id="2070510"/>
    <lineage>
        <taxon>Bacteria</taxon>
        <taxon>Pseudomonadati</taxon>
        <taxon>Bacteroidota</taxon>
        <taxon>Cytophagia</taxon>
        <taxon>Cytophagales</taxon>
        <taxon>Spirosomataceae</taxon>
        <taxon>Arundinibacter</taxon>
    </lineage>
</organism>
<evidence type="ECO:0000256" key="1">
    <source>
        <dbReference type="ARBA" id="ARBA00004651"/>
    </source>
</evidence>
<feature type="transmembrane region" description="Helical" evidence="8">
    <location>
        <begin position="383"/>
        <end position="401"/>
    </location>
</feature>
<dbReference type="PANTHER" id="PTHR33908">
    <property type="entry name" value="MANNOSYLTRANSFERASE YKCB-RELATED"/>
    <property type="match status" value="1"/>
</dbReference>